<gene>
    <name evidence="1" type="ORF">LCER1_G007467</name>
</gene>
<protein>
    <submittedName>
        <fullName evidence="1">Uncharacterized protein</fullName>
    </submittedName>
</protein>
<dbReference type="Proteomes" id="UP000481288">
    <property type="component" value="Unassembled WGS sequence"/>
</dbReference>
<keyword evidence="2" id="KW-1185">Reference proteome</keyword>
<name>A0A7D8UNX4_9HELO</name>
<dbReference type="EMBL" id="QGMG01000771">
    <property type="protein sequence ID" value="TVY51625.1"/>
    <property type="molecule type" value="Genomic_DNA"/>
</dbReference>
<evidence type="ECO:0000313" key="2">
    <source>
        <dbReference type="Proteomes" id="UP000481288"/>
    </source>
</evidence>
<dbReference type="OrthoDB" id="5092031at2759"/>
<proteinExistence type="predicted"/>
<sequence>MPPIIYNLGMLAGNTWNQHATAVGQIYYANVATPQQSQYNIPVGWEDHAADTWAADNSKTWPQWRNQRTGRVVLHDPHPPRPQNYLEAQNVATHLRLVEQTPDSPENLYRRPMGAILRFLFPEDQGYDVTQEEVALNYGKANFVVFKILCRPGGSTYAYDFCVVESKKIGMPWGSSEDQCREYCTDIQNNNHQTYRMIQIGLELRFYKYSHGNLAPLGGRLHIRRDVQTITQWAEYIKNNPLPLV</sequence>
<reference evidence="1 2" key="1">
    <citation type="submission" date="2018-05" db="EMBL/GenBank/DDBJ databases">
        <title>Whole genome sequencing for identification of molecular markers to develop diagnostic detection tools for the regulated plant pathogen Lachnellula willkommii.</title>
        <authorList>
            <person name="Giroux E."/>
            <person name="Bilodeau G."/>
        </authorList>
    </citation>
    <scope>NUCLEOTIDE SEQUENCE [LARGE SCALE GENOMIC DNA]</scope>
    <source>
        <strain evidence="1 2">CBS 625.97</strain>
    </source>
</reference>
<comment type="caution">
    <text evidence="1">The sequence shown here is derived from an EMBL/GenBank/DDBJ whole genome shotgun (WGS) entry which is preliminary data.</text>
</comment>
<dbReference type="AlphaFoldDB" id="A0A7D8UNX4"/>
<evidence type="ECO:0000313" key="1">
    <source>
        <dbReference type="EMBL" id="TVY51625.1"/>
    </source>
</evidence>
<organism evidence="1 2">
    <name type="scientific">Lachnellula cervina</name>
    <dbReference type="NCBI Taxonomy" id="1316786"/>
    <lineage>
        <taxon>Eukaryota</taxon>
        <taxon>Fungi</taxon>
        <taxon>Dikarya</taxon>
        <taxon>Ascomycota</taxon>
        <taxon>Pezizomycotina</taxon>
        <taxon>Leotiomycetes</taxon>
        <taxon>Helotiales</taxon>
        <taxon>Lachnaceae</taxon>
        <taxon>Lachnellula</taxon>
    </lineage>
</organism>
<accession>A0A7D8UNX4</accession>